<dbReference type="KEGG" id="cbak:DA792_04180"/>
<sequence>MRKRTTACAITAALMLTACGPETGTGFDQISPVSAPSATSNSLRNSVVTGAQVISLINAERAKQGIAALTPNAKLAVAAQRHADDLVAQNYFSHTGKNGSTVGDRVTAAGYRHCLVAENLSAQYPTIQQAVAGWMNSPGHRKNMLFKGLDSVGVGVGVSDNMTLVAVFAHPC</sequence>
<dbReference type="CDD" id="cd05379">
    <property type="entry name" value="CAP_bacterial"/>
    <property type="match status" value="1"/>
</dbReference>
<dbReference type="PANTHER" id="PTHR31157">
    <property type="entry name" value="SCP DOMAIN-CONTAINING PROTEIN"/>
    <property type="match status" value="1"/>
</dbReference>
<name>A0A2R4LZM1_9RHOB</name>
<dbReference type="InterPro" id="IPR014044">
    <property type="entry name" value="CAP_dom"/>
</dbReference>
<keyword evidence="1" id="KW-0732">Signal</keyword>
<feature type="signal peptide" evidence="1">
    <location>
        <begin position="1"/>
        <end position="20"/>
    </location>
</feature>
<dbReference type="RefSeq" id="WP_107718369.1">
    <property type="nucleotide sequence ID" value="NZ_CP028475.1"/>
</dbReference>
<evidence type="ECO:0000256" key="1">
    <source>
        <dbReference type="SAM" id="SignalP"/>
    </source>
</evidence>
<evidence type="ECO:0000313" key="3">
    <source>
        <dbReference type="EMBL" id="AVW90384.1"/>
    </source>
</evidence>
<evidence type="ECO:0000259" key="2">
    <source>
        <dbReference type="Pfam" id="PF00188"/>
    </source>
</evidence>
<protein>
    <recommendedName>
        <fullName evidence="2">SCP domain-containing protein</fullName>
    </recommendedName>
</protein>
<feature type="domain" description="SCP" evidence="2">
    <location>
        <begin position="55"/>
        <end position="162"/>
    </location>
</feature>
<dbReference type="Pfam" id="PF00188">
    <property type="entry name" value="CAP"/>
    <property type="match status" value="1"/>
</dbReference>
<dbReference type="Gene3D" id="3.40.33.10">
    <property type="entry name" value="CAP"/>
    <property type="match status" value="1"/>
</dbReference>
<dbReference type="SUPFAM" id="SSF55797">
    <property type="entry name" value="PR-1-like"/>
    <property type="match status" value="1"/>
</dbReference>
<dbReference type="OrthoDB" id="9811255at2"/>
<organism evidence="3 4">
    <name type="scientific">Celeribacter baekdonensis</name>
    <dbReference type="NCBI Taxonomy" id="875171"/>
    <lineage>
        <taxon>Bacteria</taxon>
        <taxon>Pseudomonadati</taxon>
        <taxon>Pseudomonadota</taxon>
        <taxon>Alphaproteobacteria</taxon>
        <taxon>Rhodobacterales</taxon>
        <taxon>Roseobacteraceae</taxon>
        <taxon>Celeribacter</taxon>
    </lineage>
</organism>
<dbReference type="AlphaFoldDB" id="A0A2R4LZM1"/>
<dbReference type="PANTHER" id="PTHR31157:SF1">
    <property type="entry name" value="SCP DOMAIN-CONTAINING PROTEIN"/>
    <property type="match status" value="1"/>
</dbReference>
<dbReference type="InterPro" id="IPR035940">
    <property type="entry name" value="CAP_sf"/>
</dbReference>
<reference evidence="3 4" key="1">
    <citation type="submission" date="2018-03" db="EMBL/GenBank/DDBJ databases">
        <title>The Complete Genome of Celeribacter baekdonensis strain LH4, a Thiosulfate-Oxidizing Alphaproteobacterium Isolated from Gulf of Mexico Continental Slope Sediments.</title>
        <authorList>
            <person name="Flood B.E."/>
            <person name="Bailey J.V."/>
            <person name="Leprich D."/>
        </authorList>
    </citation>
    <scope>NUCLEOTIDE SEQUENCE [LARGE SCALE GENOMIC DNA]</scope>
    <source>
        <strain evidence="3 4">LH4</strain>
    </source>
</reference>
<evidence type="ECO:0000313" key="4">
    <source>
        <dbReference type="Proteomes" id="UP000241447"/>
    </source>
</evidence>
<accession>A0A2R4LZM1</accession>
<feature type="chain" id="PRO_5015347356" description="SCP domain-containing protein" evidence="1">
    <location>
        <begin position="21"/>
        <end position="172"/>
    </location>
</feature>
<dbReference type="EMBL" id="CP028475">
    <property type="protein sequence ID" value="AVW90384.1"/>
    <property type="molecule type" value="Genomic_DNA"/>
</dbReference>
<dbReference type="Proteomes" id="UP000241447">
    <property type="component" value="Chromosome"/>
</dbReference>
<proteinExistence type="predicted"/>
<dbReference type="PROSITE" id="PS51257">
    <property type="entry name" value="PROKAR_LIPOPROTEIN"/>
    <property type="match status" value="1"/>
</dbReference>
<gene>
    <name evidence="3" type="ORF">DA792_04180</name>
</gene>